<protein>
    <submittedName>
        <fullName evidence="1">Uncharacterized protein</fullName>
    </submittedName>
</protein>
<accession>A0ABW8D7F2</accession>
<organism evidence="1 2">
    <name type="scientific">Legionella lytica</name>
    <dbReference type="NCBI Taxonomy" id="96232"/>
    <lineage>
        <taxon>Bacteria</taxon>
        <taxon>Pseudomonadati</taxon>
        <taxon>Pseudomonadota</taxon>
        <taxon>Gammaproteobacteria</taxon>
        <taxon>Legionellales</taxon>
        <taxon>Legionellaceae</taxon>
        <taxon>Legionella</taxon>
    </lineage>
</organism>
<gene>
    <name evidence="1" type="ORF">ACD661_08720</name>
</gene>
<dbReference type="RefSeq" id="WP_400187475.1">
    <property type="nucleotide sequence ID" value="NZ_JBGORX010000002.1"/>
</dbReference>
<dbReference type="EMBL" id="JBGORX010000002">
    <property type="protein sequence ID" value="MFJ1268633.1"/>
    <property type="molecule type" value="Genomic_DNA"/>
</dbReference>
<name>A0ABW8D7F2_9GAMM</name>
<sequence length="174" mass="19365">MNKNFFVFNYTPSPTNLENDPSVMKYQFQLKMDKNRELSHPQPIHKSPKKRAAQPKTIVSATKQATYVHHADSPAASEQTPSLYNNGRSALFFPASQNTTSTLSTYPANLDASTTAQPSAAPNTERKKIQISRLLNPHMVNEKTLDAATIRTLTEAFQASEESLETGLSTLRIR</sequence>
<evidence type="ECO:0000313" key="1">
    <source>
        <dbReference type="EMBL" id="MFJ1268633.1"/>
    </source>
</evidence>
<comment type="caution">
    <text evidence="1">The sequence shown here is derived from an EMBL/GenBank/DDBJ whole genome shotgun (WGS) entry which is preliminary data.</text>
</comment>
<proteinExistence type="predicted"/>
<dbReference type="Proteomes" id="UP001615550">
    <property type="component" value="Unassembled WGS sequence"/>
</dbReference>
<evidence type="ECO:0000313" key="2">
    <source>
        <dbReference type="Proteomes" id="UP001615550"/>
    </source>
</evidence>
<keyword evidence="2" id="KW-1185">Reference proteome</keyword>
<reference evidence="1 2" key="1">
    <citation type="submission" date="2024-08" db="EMBL/GenBank/DDBJ databases">
        <title>Draft Genome Sequence of Legionella lytica strain DSB2004, Isolated From a Fire Sprinkler System.</title>
        <authorList>
            <person name="Everhart A.D."/>
            <person name="Kidane D.T."/>
            <person name="Farone A.L."/>
            <person name="Farone M.B."/>
        </authorList>
    </citation>
    <scope>NUCLEOTIDE SEQUENCE [LARGE SCALE GENOMIC DNA]</scope>
    <source>
        <strain evidence="1 2">DSB2004</strain>
    </source>
</reference>